<name>A0ACB7Y819_9ERIC</name>
<proteinExistence type="predicted"/>
<gene>
    <name evidence="1" type="ORF">Vadar_017831</name>
</gene>
<comment type="caution">
    <text evidence="1">The sequence shown here is derived from an EMBL/GenBank/DDBJ whole genome shotgun (WGS) entry which is preliminary data.</text>
</comment>
<dbReference type="EMBL" id="CM037157">
    <property type="protein sequence ID" value="KAH7849432.1"/>
    <property type="molecule type" value="Genomic_DNA"/>
</dbReference>
<reference evidence="1 2" key="1">
    <citation type="journal article" date="2021" name="Hortic Res">
        <title>High-quality reference genome and annotation aids understanding of berry development for evergreen blueberry (Vaccinium darrowii).</title>
        <authorList>
            <person name="Yu J."/>
            <person name="Hulse-Kemp A.M."/>
            <person name="Babiker E."/>
            <person name="Staton M."/>
        </authorList>
    </citation>
    <scope>NUCLEOTIDE SEQUENCE [LARGE SCALE GENOMIC DNA]</scope>
    <source>
        <strain evidence="2">cv. NJ 8807/NJ 8810</strain>
        <tissue evidence="1">Young leaf</tissue>
    </source>
</reference>
<sequence length="152" mass="17383">MKHAPVSPIQLGVGGQRFVWRSDVLEVALDTREKFDAFPDELLHVDKIDPDMLCDDEGWLFSNPMGIRTERERSMHNSKVERHTGGCIRSGYNIPCRIRRCKDIEEAVSEATIALRPFLPLSLLLWKDIYSCSLAPILLYNVSRTISEPQEL</sequence>
<protein>
    <submittedName>
        <fullName evidence="1">Uncharacterized protein</fullName>
    </submittedName>
</protein>
<evidence type="ECO:0000313" key="2">
    <source>
        <dbReference type="Proteomes" id="UP000828048"/>
    </source>
</evidence>
<accession>A0ACB7Y819</accession>
<dbReference type="Proteomes" id="UP000828048">
    <property type="component" value="Chromosome 7"/>
</dbReference>
<organism evidence="1 2">
    <name type="scientific">Vaccinium darrowii</name>
    <dbReference type="NCBI Taxonomy" id="229202"/>
    <lineage>
        <taxon>Eukaryota</taxon>
        <taxon>Viridiplantae</taxon>
        <taxon>Streptophyta</taxon>
        <taxon>Embryophyta</taxon>
        <taxon>Tracheophyta</taxon>
        <taxon>Spermatophyta</taxon>
        <taxon>Magnoliopsida</taxon>
        <taxon>eudicotyledons</taxon>
        <taxon>Gunneridae</taxon>
        <taxon>Pentapetalae</taxon>
        <taxon>asterids</taxon>
        <taxon>Ericales</taxon>
        <taxon>Ericaceae</taxon>
        <taxon>Vaccinioideae</taxon>
        <taxon>Vaccinieae</taxon>
        <taxon>Vaccinium</taxon>
    </lineage>
</organism>
<keyword evidence="2" id="KW-1185">Reference proteome</keyword>
<evidence type="ECO:0000313" key="1">
    <source>
        <dbReference type="EMBL" id="KAH7849432.1"/>
    </source>
</evidence>